<keyword evidence="5 12" id="KW-0812">Transmembrane</keyword>
<dbReference type="GO" id="GO:0005243">
    <property type="term" value="F:gap junction channel activity"/>
    <property type="evidence" value="ECO:0007669"/>
    <property type="project" value="TreeGrafter"/>
</dbReference>
<dbReference type="PANTHER" id="PTHR11893:SF41">
    <property type="entry name" value="INNEXIN INX2"/>
    <property type="match status" value="1"/>
</dbReference>
<keyword evidence="4" id="KW-1003">Cell membrane</keyword>
<organism evidence="13 14">
    <name type="scientific">Meganyctiphanes norvegica</name>
    <name type="common">Northern krill</name>
    <name type="synonym">Thysanopoda norvegica</name>
    <dbReference type="NCBI Taxonomy" id="48144"/>
    <lineage>
        <taxon>Eukaryota</taxon>
        <taxon>Metazoa</taxon>
        <taxon>Ecdysozoa</taxon>
        <taxon>Arthropoda</taxon>
        <taxon>Crustacea</taxon>
        <taxon>Multicrustacea</taxon>
        <taxon>Malacostraca</taxon>
        <taxon>Eumalacostraca</taxon>
        <taxon>Eucarida</taxon>
        <taxon>Euphausiacea</taxon>
        <taxon>Euphausiidae</taxon>
        <taxon>Meganyctiphanes</taxon>
    </lineage>
</organism>
<keyword evidence="3 12" id="KW-0813">Transport</keyword>
<dbReference type="PRINTS" id="PR01262">
    <property type="entry name" value="INNEXIN"/>
</dbReference>
<keyword evidence="11 12" id="KW-0407">Ion channel</keyword>
<comment type="caution">
    <text evidence="13">The sequence shown here is derived from an EMBL/GenBank/DDBJ whole genome shotgun (WGS) entry which is preliminary data.</text>
</comment>
<dbReference type="Pfam" id="PF00876">
    <property type="entry name" value="Innexin"/>
    <property type="match status" value="1"/>
</dbReference>
<evidence type="ECO:0000256" key="3">
    <source>
        <dbReference type="ARBA" id="ARBA00022448"/>
    </source>
</evidence>
<reference evidence="13 14" key="1">
    <citation type="submission" date="2024-05" db="EMBL/GenBank/DDBJ databases">
        <authorList>
            <person name="Wallberg A."/>
        </authorList>
    </citation>
    <scope>NUCLEOTIDE SEQUENCE [LARGE SCALE GENOMIC DNA]</scope>
</reference>
<keyword evidence="10 12" id="KW-0472">Membrane</keyword>
<evidence type="ECO:0000256" key="7">
    <source>
        <dbReference type="ARBA" id="ARBA00022949"/>
    </source>
</evidence>
<proteinExistence type="inferred from homology"/>
<keyword evidence="7" id="KW-0965">Cell junction</keyword>
<accession>A0AAV2R2A5</accession>
<dbReference type="GO" id="GO:0005921">
    <property type="term" value="C:gap junction"/>
    <property type="evidence" value="ECO:0007669"/>
    <property type="project" value="UniProtKB-SubCell"/>
</dbReference>
<evidence type="ECO:0000313" key="14">
    <source>
        <dbReference type="Proteomes" id="UP001497623"/>
    </source>
</evidence>
<evidence type="ECO:0000256" key="5">
    <source>
        <dbReference type="ARBA" id="ARBA00022692"/>
    </source>
</evidence>
<name>A0AAV2R2A5_MEGNR</name>
<comment type="function">
    <text evidence="12">Structural component of the gap junctions.</text>
</comment>
<dbReference type="Proteomes" id="UP001497623">
    <property type="component" value="Unassembled WGS sequence"/>
</dbReference>
<feature type="transmembrane region" description="Helical" evidence="12">
    <location>
        <begin position="180"/>
        <end position="201"/>
    </location>
</feature>
<evidence type="ECO:0000256" key="1">
    <source>
        <dbReference type="ARBA" id="ARBA00004610"/>
    </source>
</evidence>
<feature type="transmembrane region" description="Helical" evidence="12">
    <location>
        <begin position="271"/>
        <end position="292"/>
    </location>
</feature>
<dbReference type="GO" id="GO:0007602">
    <property type="term" value="P:phototransduction"/>
    <property type="evidence" value="ECO:0007669"/>
    <property type="project" value="TreeGrafter"/>
</dbReference>
<dbReference type="EMBL" id="CAXKWB010013972">
    <property type="protein sequence ID" value="CAL4109294.1"/>
    <property type="molecule type" value="Genomic_DNA"/>
</dbReference>
<feature type="transmembrane region" description="Helical" evidence="12">
    <location>
        <begin position="112"/>
        <end position="134"/>
    </location>
</feature>
<comment type="subcellular location">
    <subcellularLocation>
        <location evidence="1">Cell junction</location>
        <location evidence="1">Gap junction</location>
    </subcellularLocation>
    <subcellularLocation>
        <location evidence="2 12">Cell membrane</location>
        <topology evidence="2 12">Multi-pass membrane protein</topology>
    </subcellularLocation>
</comment>
<evidence type="ECO:0000256" key="10">
    <source>
        <dbReference type="ARBA" id="ARBA00023136"/>
    </source>
</evidence>
<protein>
    <recommendedName>
        <fullName evidence="12">Innexin</fullName>
    </recommendedName>
</protein>
<keyword evidence="14" id="KW-1185">Reference proteome</keyword>
<evidence type="ECO:0000256" key="6">
    <source>
        <dbReference type="ARBA" id="ARBA00022868"/>
    </source>
</evidence>
<feature type="transmembrane region" description="Helical" evidence="12">
    <location>
        <begin position="25"/>
        <end position="42"/>
    </location>
</feature>
<keyword evidence="8 12" id="KW-1133">Transmembrane helix</keyword>
<evidence type="ECO:0000256" key="11">
    <source>
        <dbReference type="ARBA" id="ARBA00023303"/>
    </source>
</evidence>
<keyword evidence="9 12" id="KW-0406">Ion transport</keyword>
<evidence type="ECO:0000313" key="13">
    <source>
        <dbReference type="EMBL" id="CAL4109294.1"/>
    </source>
</evidence>
<dbReference type="GO" id="GO:0005886">
    <property type="term" value="C:plasma membrane"/>
    <property type="evidence" value="ECO:0007669"/>
    <property type="project" value="UniProtKB-SubCell"/>
</dbReference>
<keyword evidence="6" id="KW-0303">Gap junction</keyword>
<dbReference type="PROSITE" id="PS51013">
    <property type="entry name" value="PANNEXIN"/>
    <property type="match status" value="1"/>
</dbReference>
<evidence type="ECO:0000256" key="4">
    <source>
        <dbReference type="ARBA" id="ARBA00022475"/>
    </source>
</evidence>
<gene>
    <name evidence="12" type="primary">inx</name>
    <name evidence="13" type="ORF">MNOR_LOCUS19081</name>
</gene>
<evidence type="ECO:0000256" key="12">
    <source>
        <dbReference type="RuleBase" id="RU010713"/>
    </source>
</evidence>
<evidence type="ECO:0000256" key="9">
    <source>
        <dbReference type="ARBA" id="ARBA00023065"/>
    </source>
</evidence>
<dbReference type="PANTHER" id="PTHR11893">
    <property type="entry name" value="INNEXIN"/>
    <property type="match status" value="1"/>
</dbReference>
<dbReference type="AlphaFoldDB" id="A0AAV2R2A5"/>
<evidence type="ECO:0000256" key="8">
    <source>
        <dbReference type="ARBA" id="ARBA00022989"/>
    </source>
</evidence>
<dbReference type="InterPro" id="IPR000990">
    <property type="entry name" value="Innexin"/>
</dbReference>
<comment type="similarity">
    <text evidence="12">Belongs to the pannexin family.</text>
</comment>
<evidence type="ECO:0000256" key="2">
    <source>
        <dbReference type="ARBA" id="ARBA00004651"/>
    </source>
</evidence>
<dbReference type="GO" id="GO:0034220">
    <property type="term" value="P:monoatomic ion transmembrane transport"/>
    <property type="evidence" value="ECO:0007669"/>
    <property type="project" value="UniProtKB-KW"/>
</dbReference>
<sequence length="362" mass="41999">MDVFGSIRGLLKVDSVSIDNNIFRMHYKATMFVLVAFSLLVTQKQYFGDPIDCIVDGVDSDIMDTYCWIHSTFTLPAFNGAEVGVEVPHPGIYNPNNKKGDDLDHEVKYHKYYQWVTLFLYLQAVMFYIPRYLWKVWEGGKIKMLVMQLNSPIVDDDAKRERKGMLVNYFSMNMHNHNFYAFRFFVCELLNFVNVVGQIYFTDRFLGYEFTTYGTRVIAFSEQEFGTRGDPMDAVFPKVTKCTFHKYGTSGSVETHDGLCVLPLNIFNEKIYIFLWFWFIIVAVISGVGLLYRIATFTPAFRQILLRTRSRLAESENVEAISRKCQIGDWFVLYQLAKNMDPLIYKEFITDLANKLQGKGPV</sequence>